<proteinExistence type="predicted"/>
<accession>A0A1H4DN54</accession>
<evidence type="ECO:0000313" key="1">
    <source>
        <dbReference type="EMBL" id="SEA73966.1"/>
    </source>
</evidence>
<sequence>MKNRITLEPSTNTHTLEAKNIEVEDLETGILKLIIIGEGIVTHGEHGTLKTESPHVLKYVQQELNPVTNALQNAFD</sequence>
<keyword evidence="2" id="KW-1185">Reference proteome</keyword>
<dbReference type="EMBL" id="FNRD01000008">
    <property type="protein sequence ID" value="SEA73966.1"/>
    <property type="molecule type" value="Genomic_DNA"/>
</dbReference>
<organism evidence="1 2">
    <name type="scientific">Flavobacterium gillisiae</name>
    <dbReference type="NCBI Taxonomy" id="150146"/>
    <lineage>
        <taxon>Bacteria</taxon>
        <taxon>Pseudomonadati</taxon>
        <taxon>Bacteroidota</taxon>
        <taxon>Flavobacteriia</taxon>
        <taxon>Flavobacteriales</taxon>
        <taxon>Flavobacteriaceae</taxon>
        <taxon>Flavobacterium</taxon>
    </lineage>
</organism>
<dbReference type="RefSeq" id="WP_016990229.1">
    <property type="nucleotide sequence ID" value="NZ_FNRD01000008.1"/>
</dbReference>
<name>A0A1H4DN54_9FLAO</name>
<gene>
    <name evidence="1" type="ORF">SAMN05443667_1086</name>
</gene>
<evidence type="ECO:0000313" key="2">
    <source>
        <dbReference type="Proteomes" id="UP000198951"/>
    </source>
</evidence>
<reference evidence="2" key="1">
    <citation type="submission" date="2016-10" db="EMBL/GenBank/DDBJ databases">
        <authorList>
            <person name="Varghese N."/>
            <person name="Submissions S."/>
        </authorList>
    </citation>
    <scope>NUCLEOTIDE SEQUENCE [LARGE SCALE GENOMIC DNA]</scope>
    <source>
        <strain evidence="2">DSM 22376</strain>
    </source>
</reference>
<protein>
    <submittedName>
        <fullName evidence="1">Uncharacterized protein</fullName>
    </submittedName>
</protein>
<dbReference type="AlphaFoldDB" id="A0A1H4DN54"/>
<dbReference type="OrthoDB" id="1366737at2"/>
<dbReference type="Proteomes" id="UP000198951">
    <property type="component" value="Unassembled WGS sequence"/>
</dbReference>